<reference evidence="2" key="2">
    <citation type="submission" date="2016-06" db="EMBL/GenBank/DDBJ databases">
        <title>The genome of a short-lived fish provides insights into sex chromosome evolution and the genetic control of aging.</title>
        <authorList>
            <person name="Reichwald K."/>
            <person name="Felder M."/>
            <person name="Petzold A."/>
            <person name="Koch P."/>
            <person name="Groth M."/>
            <person name="Platzer M."/>
        </authorList>
    </citation>
    <scope>NUCLEOTIDE SEQUENCE</scope>
    <source>
        <tissue evidence="2">Brain</tissue>
    </source>
</reference>
<feature type="non-terminal residue" evidence="2">
    <location>
        <position position="49"/>
    </location>
</feature>
<organism evidence="2">
    <name type="scientific">Nothobranchius pienaari</name>
    <dbReference type="NCBI Taxonomy" id="704102"/>
    <lineage>
        <taxon>Eukaryota</taxon>
        <taxon>Metazoa</taxon>
        <taxon>Chordata</taxon>
        <taxon>Craniata</taxon>
        <taxon>Vertebrata</taxon>
        <taxon>Euteleostomi</taxon>
        <taxon>Actinopterygii</taxon>
        <taxon>Neopterygii</taxon>
        <taxon>Teleostei</taxon>
        <taxon>Neoteleostei</taxon>
        <taxon>Acanthomorphata</taxon>
        <taxon>Ovalentaria</taxon>
        <taxon>Atherinomorphae</taxon>
        <taxon>Cyprinodontiformes</taxon>
        <taxon>Nothobranchiidae</taxon>
        <taxon>Nothobranchius</taxon>
    </lineage>
</organism>
<dbReference type="AlphaFoldDB" id="A0A1A8MZX7"/>
<feature type="compositionally biased region" description="Polar residues" evidence="1">
    <location>
        <begin position="30"/>
        <end position="40"/>
    </location>
</feature>
<name>A0A1A8MZX7_9TELE</name>
<gene>
    <name evidence="2" type="primary">SUB1B</name>
</gene>
<sequence>YSGLLLAPAHALNPGKTTLTIFVQTSSFSLCKQPNRNSPHNRPRTPPST</sequence>
<reference evidence="2" key="1">
    <citation type="submission" date="2016-05" db="EMBL/GenBank/DDBJ databases">
        <authorList>
            <person name="Lavstsen T."/>
            <person name="Jespersen J.S."/>
        </authorList>
    </citation>
    <scope>NUCLEOTIDE SEQUENCE</scope>
    <source>
        <tissue evidence="2">Brain</tissue>
    </source>
</reference>
<feature type="region of interest" description="Disordered" evidence="1">
    <location>
        <begin position="30"/>
        <end position="49"/>
    </location>
</feature>
<evidence type="ECO:0000256" key="1">
    <source>
        <dbReference type="SAM" id="MobiDB-lite"/>
    </source>
</evidence>
<protein>
    <submittedName>
        <fullName evidence="2">SUB1 homolog b</fullName>
    </submittedName>
</protein>
<proteinExistence type="predicted"/>
<evidence type="ECO:0000313" key="2">
    <source>
        <dbReference type="EMBL" id="SBR62059.1"/>
    </source>
</evidence>
<feature type="non-terminal residue" evidence="2">
    <location>
        <position position="1"/>
    </location>
</feature>
<accession>A0A1A8MZX7</accession>
<dbReference type="EMBL" id="HAEF01020900">
    <property type="protein sequence ID" value="SBR62059.1"/>
    <property type="molecule type" value="Transcribed_RNA"/>
</dbReference>